<evidence type="ECO:0000313" key="2">
    <source>
        <dbReference type="Proteomes" id="UP000250550"/>
    </source>
</evidence>
<organism evidence="1 2">
    <name type="scientific">Faecalibacterium prausnitzii</name>
    <dbReference type="NCBI Taxonomy" id="853"/>
    <lineage>
        <taxon>Bacteria</taxon>
        <taxon>Bacillati</taxon>
        <taxon>Bacillota</taxon>
        <taxon>Clostridia</taxon>
        <taxon>Eubacteriales</taxon>
        <taxon>Oscillospiraceae</taxon>
        <taxon>Faecalibacterium</taxon>
    </lineage>
</organism>
<dbReference type="AlphaFoldDB" id="A0A329USA6"/>
<protein>
    <submittedName>
        <fullName evidence="1">Uncharacterized protein</fullName>
    </submittedName>
</protein>
<evidence type="ECO:0000313" key="1">
    <source>
        <dbReference type="EMBL" id="RAW64573.1"/>
    </source>
</evidence>
<proteinExistence type="predicted"/>
<reference evidence="1 2" key="1">
    <citation type="submission" date="2018-02" db="EMBL/GenBank/DDBJ databases">
        <title>Complete genome sequencing of Faecalibacterium prausnitzii strains isolated from the human gut.</title>
        <authorList>
            <person name="Fitzgerald B.C."/>
            <person name="Shkoporov A.N."/>
            <person name="Ross P.R."/>
            <person name="Hill C."/>
        </authorList>
    </citation>
    <scope>NUCLEOTIDE SEQUENCE [LARGE SCALE GENOMIC DNA]</scope>
    <source>
        <strain evidence="1 2">APC924/119</strain>
    </source>
</reference>
<accession>A0A329USA6</accession>
<sequence>MRAACALRISSGKIIFIFGIAERLRTLRYPIFTGGVHAKSPGERGAPRGGVGFSSTGWYWSAQSRWQHRSCRRWSLRRHPAR</sequence>
<gene>
    <name evidence="1" type="ORF">C4N21_09745</name>
</gene>
<name>A0A329USA6_9FIRM</name>
<comment type="caution">
    <text evidence="1">The sequence shown here is derived from an EMBL/GenBank/DDBJ whole genome shotgun (WGS) entry which is preliminary data.</text>
</comment>
<dbReference type="Proteomes" id="UP000250550">
    <property type="component" value="Unassembled WGS sequence"/>
</dbReference>
<dbReference type="EMBL" id="PRLF01000013">
    <property type="protein sequence ID" value="RAW64573.1"/>
    <property type="molecule type" value="Genomic_DNA"/>
</dbReference>